<organism evidence="1 2">
    <name type="scientific">Araneus ventricosus</name>
    <name type="common">Orbweaver spider</name>
    <name type="synonym">Epeira ventricosa</name>
    <dbReference type="NCBI Taxonomy" id="182803"/>
    <lineage>
        <taxon>Eukaryota</taxon>
        <taxon>Metazoa</taxon>
        <taxon>Ecdysozoa</taxon>
        <taxon>Arthropoda</taxon>
        <taxon>Chelicerata</taxon>
        <taxon>Arachnida</taxon>
        <taxon>Araneae</taxon>
        <taxon>Araneomorphae</taxon>
        <taxon>Entelegynae</taxon>
        <taxon>Araneoidea</taxon>
        <taxon>Araneidae</taxon>
        <taxon>Araneus</taxon>
    </lineage>
</organism>
<proteinExistence type="predicted"/>
<dbReference type="Proteomes" id="UP000499080">
    <property type="component" value="Unassembled WGS sequence"/>
</dbReference>
<reference evidence="1 2" key="1">
    <citation type="journal article" date="2019" name="Sci. Rep.">
        <title>Orb-weaving spider Araneus ventricosus genome elucidates the spidroin gene catalogue.</title>
        <authorList>
            <person name="Kono N."/>
            <person name="Nakamura H."/>
            <person name="Ohtoshi R."/>
            <person name="Moran D.A.P."/>
            <person name="Shinohara A."/>
            <person name="Yoshida Y."/>
            <person name="Fujiwara M."/>
            <person name="Mori M."/>
            <person name="Tomita M."/>
            <person name="Arakawa K."/>
        </authorList>
    </citation>
    <scope>NUCLEOTIDE SEQUENCE [LARGE SCALE GENOMIC DNA]</scope>
</reference>
<dbReference type="EMBL" id="BGPR01015263">
    <property type="protein sequence ID" value="GBN68597.1"/>
    <property type="molecule type" value="Genomic_DNA"/>
</dbReference>
<name>A0A4Y2QYW1_ARAVE</name>
<protein>
    <recommendedName>
        <fullName evidence="3">Reverse transcriptase domain-containing protein</fullName>
    </recommendedName>
</protein>
<dbReference type="AlphaFoldDB" id="A0A4Y2QYW1"/>
<accession>A0A4Y2QYW1</accession>
<keyword evidence="2" id="KW-1185">Reference proteome</keyword>
<sequence length="118" mass="13752">MEFIRILTKTQEMKFLNTTFLTFRTKFIIESASLNTDNQCKFTIEEIQTVIDSPEDNKFTGIDCLTNGIIKEIFYADRWWFAKVMNCYFDNGIFPTKWKIANVTLIPKEGKDTSLPSS</sequence>
<evidence type="ECO:0008006" key="3">
    <source>
        <dbReference type="Google" id="ProtNLM"/>
    </source>
</evidence>
<comment type="caution">
    <text evidence="1">The sequence shown here is derived from an EMBL/GenBank/DDBJ whole genome shotgun (WGS) entry which is preliminary data.</text>
</comment>
<evidence type="ECO:0000313" key="2">
    <source>
        <dbReference type="Proteomes" id="UP000499080"/>
    </source>
</evidence>
<evidence type="ECO:0000313" key="1">
    <source>
        <dbReference type="EMBL" id="GBN68597.1"/>
    </source>
</evidence>
<gene>
    <name evidence="1" type="ORF">AVEN_211232_1</name>
</gene>